<protein>
    <submittedName>
        <fullName evidence="9">Uncharacterized protein</fullName>
    </submittedName>
</protein>
<keyword evidence="10" id="KW-1185">Reference proteome</keyword>
<evidence type="ECO:0000256" key="1">
    <source>
        <dbReference type="ARBA" id="ARBA00004613"/>
    </source>
</evidence>
<comment type="subcellular location">
    <subcellularLocation>
        <location evidence="1">Secreted</location>
    </subcellularLocation>
</comment>
<organism evidence="9 10">
    <name type="scientific">Hibiscus trionum</name>
    <name type="common">Flower of an hour</name>
    <dbReference type="NCBI Taxonomy" id="183268"/>
    <lineage>
        <taxon>Eukaryota</taxon>
        <taxon>Viridiplantae</taxon>
        <taxon>Streptophyta</taxon>
        <taxon>Embryophyta</taxon>
        <taxon>Tracheophyta</taxon>
        <taxon>Spermatophyta</taxon>
        <taxon>Magnoliopsida</taxon>
        <taxon>eudicotyledons</taxon>
        <taxon>Gunneridae</taxon>
        <taxon>Pentapetalae</taxon>
        <taxon>rosids</taxon>
        <taxon>malvids</taxon>
        <taxon>Malvales</taxon>
        <taxon>Malvaceae</taxon>
        <taxon>Malvoideae</taxon>
        <taxon>Hibiscus</taxon>
    </lineage>
</organism>
<keyword evidence="7" id="KW-0611">Plant defense</keyword>
<comment type="caution">
    <text evidence="9">The sequence shown here is derived from an EMBL/GenBank/DDBJ whole genome shotgun (WGS) entry which is preliminary data.</text>
</comment>
<evidence type="ECO:0000313" key="10">
    <source>
        <dbReference type="Proteomes" id="UP001165190"/>
    </source>
</evidence>
<feature type="signal peptide" evidence="8">
    <location>
        <begin position="1"/>
        <end position="26"/>
    </location>
</feature>
<feature type="chain" id="PRO_5040797409" evidence="8">
    <location>
        <begin position="27"/>
        <end position="74"/>
    </location>
</feature>
<evidence type="ECO:0000256" key="2">
    <source>
        <dbReference type="ARBA" id="ARBA00006722"/>
    </source>
</evidence>
<evidence type="ECO:0000256" key="8">
    <source>
        <dbReference type="SAM" id="SignalP"/>
    </source>
</evidence>
<dbReference type="PANTHER" id="PTHR34453">
    <property type="entry name" value="DEFENSIN-LIKE (DEFL) FAMILY PROTEIN-RELATED"/>
    <property type="match status" value="1"/>
</dbReference>
<sequence length="74" mass="8022">MAKTQVVSFLLFTVLILSIDIMGVVGDGKCCKNISLGGCKLGVDDERPDGKCFKYCTPECKFAHCQSNQCHCAC</sequence>
<accession>A0A9W7I2M5</accession>
<dbReference type="EMBL" id="BSYR01000022">
    <property type="protein sequence ID" value="GMI87687.1"/>
    <property type="molecule type" value="Genomic_DNA"/>
</dbReference>
<evidence type="ECO:0000256" key="6">
    <source>
        <dbReference type="ARBA" id="ARBA00022729"/>
    </source>
</evidence>
<dbReference type="PANTHER" id="PTHR34453:SF3">
    <property type="entry name" value="DEFENSIN-LIKE (DEFL) FAMILY PROTEIN-RELATED"/>
    <property type="match status" value="1"/>
</dbReference>
<evidence type="ECO:0000256" key="4">
    <source>
        <dbReference type="ARBA" id="ARBA00022529"/>
    </source>
</evidence>
<dbReference type="Proteomes" id="UP001165190">
    <property type="component" value="Unassembled WGS sequence"/>
</dbReference>
<dbReference type="InterPro" id="IPR022618">
    <property type="entry name" value="Defensin-like_20-28"/>
</dbReference>
<evidence type="ECO:0000313" key="9">
    <source>
        <dbReference type="EMBL" id="GMI87687.1"/>
    </source>
</evidence>
<dbReference type="OrthoDB" id="940381at2759"/>
<gene>
    <name evidence="9" type="ORF">HRI_002438000</name>
</gene>
<comment type="similarity">
    <text evidence="2">Belongs to the DEFL family.</text>
</comment>
<evidence type="ECO:0000256" key="5">
    <source>
        <dbReference type="ARBA" id="ARBA00022577"/>
    </source>
</evidence>
<keyword evidence="3" id="KW-0964">Secreted</keyword>
<name>A0A9W7I2M5_HIBTR</name>
<proteinExistence type="inferred from homology"/>
<dbReference type="GO" id="GO:0005576">
    <property type="term" value="C:extracellular region"/>
    <property type="evidence" value="ECO:0007669"/>
    <property type="project" value="UniProtKB-SubCell"/>
</dbReference>
<dbReference type="GO" id="GO:0031640">
    <property type="term" value="P:killing of cells of another organism"/>
    <property type="evidence" value="ECO:0007669"/>
    <property type="project" value="UniProtKB-KW"/>
</dbReference>
<keyword evidence="5" id="KW-0295">Fungicide</keyword>
<dbReference type="GO" id="GO:0050832">
    <property type="term" value="P:defense response to fungus"/>
    <property type="evidence" value="ECO:0007669"/>
    <property type="project" value="UniProtKB-KW"/>
</dbReference>
<keyword evidence="4" id="KW-0929">Antimicrobial</keyword>
<evidence type="ECO:0000256" key="7">
    <source>
        <dbReference type="ARBA" id="ARBA00022821"/>
    </source>
</evidence>
<evidence type="ECO:0000256" key="3">
    <source>
        <dbReference type="ARBA" id="ARBA00022525"/>
    </source>
</evidence>
<reference evidence="9" key="1">
    <citation type="submission" date="2023-05" db="EMBL/GenBank/DDBJ databases">
        <title>Genome and transcriptome analyses reveal genes involved in the formation of fine ridges on petal epidermal cells in Hibiscus trionum.</title>
        <authorList>
            <person name="Koshimizu S."/>
            <person name="Masuda S."/>
            <person name="Ishii T."/>
            <person name="Shirasu K."/>
            <person name="Hoshino A."/>
            <person name="Arita M."/>
        </authorList>
    </citation>
    <scope>NUCLEOTIDE SEQUENCE</scope>
    <source>
        <strain evidence="9">Hamamatsu line</strain>
    </source>
</reference>
<dbReference type="AlphaFoldDB" id="A0A9W7I2M5"/>
<keyword evidence="6 8" id="KW-0732">Signal</keyword>